<keyword evidence="2 5" id="KW-0812">Transmembrane</keyword>
<evidence type="ECO:0000256" key="5">
    <source>
        <dbReference type="SAM" id="Phobius"/>
    </source>
</evidence>
<proteinExistence type="predicted"/>
<keyword evidence="3 5" id="KW-1133">Transmembrane helix</keyword>
<gene>
    <name evidence="7" type="ORF">SAMN02745166_03825</name>
</gene>
<evidence type="ECO:0000256" key="1">
    <source>
        <dbReference type="ARBA" id="ARBA00004141"/>
    </source>
</evidence>
<reference evidence="8" key="1">
    <citation type="submission" date="2017-02" db="EMBL/GenBank/DDBJ databases">
        <authorList>
            <person name="Varghese N."/>
            <person name="Submissions S."/>
        </authorList>
    </citation>
    <scope>NUCLEOTIDE SEQUENCE [LARGE SCALE GENOMIC DNA]</scope>
    <source>
        <strain evidence="8">ATCC 700200</strain>
    </source>
</reference>
<feature type="transmembrane region" description="Helical" evidence="5">
    <location>
        <begin position="70"/>
        <end position="92"/>
    </location>
</feature>
<feature type="transmembrane region" description="Helical" evidence="5">
    <location>
        <begin position="6"/>
        <end position="25"/>
    </location>
</feature>
<dbReference type="STRING" id="48467.SAMN02745166_03825"/>
<evidence type="ECO:0000256" key="4">
    <source>
        <dbReference type="ARBA" id="ARBA00023136"/>
    </source>
</evidence>
<protein>
    <submittedName>
        <fullName evidence="7">Methylamine utilisation protein MauE</fullName>
    </submittedName>
</protein>
<dbReference type="UniPathway" id="UPA00895"/>
<keyword evidence="4 5" id="KW-0472">Membrane</keyword>
<dbReference type="EMBL" id="FUYE01000015">
    <property type="protein sequence ID" value="SKB03500.1"/>
    <property type="molecule type" value="Genomic_DNA"/>
</dbReference>
<accession>A0A1T4YP58</accession>
<evidence type="ECO:0000259" key="6">
    <source>
        <dbReference type="Pfam" id="PF07291"/>
    </source>
</evidence>
<evidence type="ECO:0000313" key="7">
    <source>
        <dbReference type="EMBL" id="SKB03500.1"/>
    </source>
</evidence>
<feature type="domain" description="Methylamine utilisation protein MauE" evidence="6">
    <location>
        <begin position="26"/>
        <end position="154"/>
    </location>
</feature>
<dbReference type="Proteomes" id="UP000190774">
    <property type="component" value="Unassembled WGS sequence"/>
</dbReference>
<feature type="transmembrane region" description="Helical" evidence="5">
    <location>
        <begin position="137"/>
        <end position="163"/>
    </location>
</feature>
<evidence type="ECO:0000313" key="8">
    <source>
        <dbReference type="Proteomes" id="UP000190774"/>
    </source>
</evidence>
<name>A0A1T4YP58_9BACT</name>
<feature type="transmembrane region" description="Helical" evidence="5">
    <location>
        <begin position="99"/>
        <end position="117"/>
    </location>
</feature>
<comment type="subcellular location">
    <subcellularLocation>
        <location evidence="1">Membrane</location>
        <topology evidence="1">Multi-pass membrane protein</topology>
    </subcellularLocation>
</comment>
<dbReference type="InterPro" id="IPR009908">
    <property type="entry name" value="Methylamine_util_MauE"/>
</dbReference>
<organism evidence="7 8">
    <name type="scientific">Prosthecobacter debontii</name>
    <dbReference type="NCBI Taxonomy" id="48467"/>
    <lineage>
        <taxon>Bacteria</taxon>
        <taxon>Pseudomonadati</taxon>
        <taxon>Verrucomicrobiota</taxon>
        <taxon>Verrucomicrobiia</taxon>
        <taxon>Verrucomicrobiales</taxon>
        <taxon>Verrucomicrobiaceae</taxon>
        <taxon>Prosthecobacter</taxon>
    </lineage>
</organism>
<dbReference type="Pfam" id="PF07291">
    <property type="entry name" value="MauE"/>
    <property type="match status" value="1"/>
</dbReference>
<evidence type="ECO:0000256" key="2">
    <source>
        <dbReference type="ARBA" id="ARBA00022692"/>
    </source>
</evidence>
<dbReference type="GO" id="GO:0030416">
    <property type="term" value="P:methylamine metabolic process"/>
    <property type="evidence" value="ECO:0007669"/>
    <property type="project" value="InterPro"/>
</dbReference>
<evidence type="ECO:0000256" key="3">
    <source>
        <dbReference type="ARBA" id="ARBA00022989"/>
    </source>
</evidence>
<dbReference type="GO" id="GO:0016020">
    <property type="term" value="C:membrane"/>
    <property type="evidence" value="ECO:0007669"/>
    <property type="project" value="UniProtKB-SubCell"/>
</dbReference>
<dbReference type="OrthoDB" id="9809646at2"/>
<sequence>MKRDAASLTCAQIAAIVLILVILPVMKLFHFLLHLLFGGIFIYAGALKAMDPGVFVMDVRSFDLLPDPYAAWLAMGLPWLEIFTGFTVITGLFRQGGLLVLNISLLIFLAAIGISWYRGIDIQCGCFGGSGDAKSNYITLILRDLALLALGGYLQIVAIGTALSRRRPAQG</sequence>
<dbReference type="AlphaFoldDB" id="A0A1T4YP58"/>
<keyword evidence="8" id="KW-1185">Reference proteome</keyword>